<dbReference type="SUPFAM" id="SSF52200">
    <property type="entry name" value="Toll/Interleukin receptor TIR domain"/>
    <property type="match status" value="1"/>
</dbReference>
<dbReference type="SMART" id="SM00255">
    <property type="entry name" value="TIR"/>
    <property type="match status" value="1"/>
</dbReference>
<dbReference type="Gene3D" id="3.80.10.10">
    <property type="entry name" value="Ribonuclease Inhibitor"/>
    <property type="match status" value="3"/>
</dbReference>
<evidence type="ECO:0000256" key="2">
    <source>
        <dbReference type="SAM" id="MobiDB-lite"/>
    </source>
</evidence>
<organism evidence="4 5">
    <name type="scientific">Vigna unguiculata</name>
    <name type="common">Cowpea</name>
    <dbReference type="NCBI Taxonomy" id="3917"/>
    <lineage>
        <taxon>Eukaryota</taxon>
        <taxon>Viridiplantae</taxon>
        <taxon>Streptophyta</taxon>
        <taxon>Embryophyta</taxon>
        <taxon>Tracheophyta</taxon>
        <taxon>Spermatophyta</taxon>
        <taxon>Magnoliopsida</taxon>
        <taxon>eudicotyledons</taxon>
        <taxon>Gunneridae</taxon>
        <taxon>Pentapetalae</taxon>
        <taxon>rosids</taxon>
        <taxon>fabids</taxon>
        <taxon>Fabales</taxon>
        <taxon>Fabaceae</taxon>
        <taxon>Papilionoideae</taxon>
        <taxon>50 kb inversion clade</taxon>
        <taxon>NPAAA clade</taxon>
        <taxon>indigoferoid/millettioid clade</taxon>
        <taxon>Phaseoleae</taxon>
        <taxon>Vigna</taxon>
    </lineage>
</organism>
<evidence type="ECO:0000313" key="4">
    <source>
        <dbReference type="EMBL" id="QCE01454.1"/>
    </source>
</evidence>
<dbReference type="InterPro" id="IPR032675">
    <property type="entry name" value="LRR_dom_sf"/>
</dbReference>
<reference evidence="4 5" key="1">
    <citation type="submission" date="2019-04" db="EMBL/GenBank/DDBJ databases">
        <title>An improved genome assembly and genetic linkage map for asparagus bean, Vigna unguiculata ssp. sesquipedialis.</title>
        <authorList>
            <person name="Xia Q."/>
            <person name="Zhang R."/>
            <person name="Dong Y."/>
        </authorList>
    </citation>
    <scope>NUCLEOTIDE SEQUENCE [LARGE SCALE GENOMIC DNA]</scope>
    <source>
        <tissue evidence="4">Leaf</tissue>
    </source>
</reference>
<dbReference type="PROSITE" id="PS50104">
    <property type="entry name" value="TIR"/>
    <property type="match status" value="1"/>
</dbReference>
<gene>
    <name evidence="4" type="ORF">DEO72_LG7g2751</name>
</gene>
<dbReference type="Pfam" id="PF01582">
    <property type="entry name" value="TIR"/>
    <property type="match status" value="1"/>
</dbReference>
<evidence type="ECO:0000313" key="5">
    <source>
        <dbReference type="Proteomes" id="UP000501690"/>
    </source>
</evidence>
<evidence type="ECO:0000256" key="1">
    <source>
        <dbReference type="ARBA" id="ARBA00023027"/>
    </source>
</evidence>
<dbReference type="InterPro" id="IPR035897">
    <property type="entry name" value="Toll_tir_struct_dom_sf"/>
</dbReference>
<dbReference type="InterPro" id="IPR044974">
    <property type="entry name" value="Disease_R_plants"/>
</dbReference>
<feature type="domain" description="TIR" evidence="3">
    <location>
        <begin position="13"/>
        <end position="181"/>
    </location>
</feature>
<dbReference type="Proteomes" id="UP000501690">
    <property type="component" value="Linkage Group LG7"/>
</dbReference>
<feature type="region of interest" description="Disordered" evidence="2">
    <location>
        <begin position="805"/>
        <end position="827"/>
    </location>
</feature>
<dbReference type="GO" id="GO:0006952">
    <property type="term" value="P:defense response"/>
    <property type="evidence" value="ECO:0007669"/>
    <property type="project" value="InterPro"/>
</dbReference>
<keyword evidence="5" id="KW-1185">Reference proteome</keyword>
<dbReference type="InterPro" id="IPR000157">
    <property type="entry name" value="TIR_dom"/>
</dbReference>
<dbReference type="EMBL" id="CP039351">
    <property type="protein sequence ID" value="QCE01454.1"/>
    <property type="molecule type" value="Genomic_DNA"/>
</dbReference>
<accession>A0A4D6MKZ8</accession>
<name>A0A4D6MKZ8_VIGUN</name>
<evidence type="ECO:0000259" key="3">
    <source>
        <dbReference type="PROSITE" id="PS50104"/>
    </source>
</evidence>
<proteinExistence type="predicted"/>
<dbReference type="PANTHER" id="PTHR11017">
    <property type="entry name" value="LEUCINE-RICH REPEAT-CONTAINING PROTEIN"/>
    <property type="match status" value="1"/>
</dbReference>
<dbReference type="GO" id="GO:0007165">
    <property type="term" value="P:signal transduction"/>
    <property type="evidence" value="ECO:0007669"/>
    <property type="project" value="InterPro"/>
</dbReference>
<sequence length="827" mass="94419">MLSGESSSNSSRWTYHVFLSFRGEDTRLGFTDHLYAALVRKGMITFRDDKNLEKGDKIDKELFKAIKESLGAIVILSENYASSSWCLDELNKILESNRVLGREVFPVFCGVSPSEVQHQTTTSFEEAFQKHERRFEKDTEKVRQWRDSLKEVSQIPGWESKNYQHQTELIENIVESVWTKLRPKMPSFNDGLVGIGSRANESIEGIVLNSPEKEEAIWDPEAFSRMYNLQLLIINYHVNLPTSLKCLCSSLKFLQWMKYPLESLPLGVQLDELVELKMHSSRIKRIWNGNQDFAKLKFIDLSYSEDLIQTPIVSGAPSLERLLLIGCVNLVEVHPSVGQHKRLDLLMLKDCKNLQIMPRKLEMDSLEELILSGCSKLEKLPEFGENMKSLSLLNVEHCINLLCLPNSICNLKSLRKLYVSGCSRISTLPDGMNENESLEELDVSRTEITEISSSKVRLEILRELSFGGRKETTPKSQNLLQWISKFMGQSDMHESIVPPLSSLLALESLDLSYRDLTDESIPSDFGPLSLLKRLDLSGNNFVNPPAQCIISLSMLHTLSFDHCPRLESLPMLPPNLQALYATNCPKLKPFHLDEDTLWKIFESHSHEDPIEGPELWFIIPGNEIPSWFNNQNSLAIDSSDQTYQKLCCDSVTSIIVDVPEDCQLSEWWGIAVCLVLEPLNTDVPSSSNARPTSTVNEEIGIYYWVCKTPDKDPDPNFPIAPKFGNLLYKFNDPYIHIIFFNADHVYIQHYLSGEQTQLEVVFFVENLSESCKARIKKCGCRVICKEKIEEWRKHSDGLNISRITETNEDEERHELEVEEPTSPTLGK</sequence>
<keyword evidence="1" id="KW-0520">NAD</keyword>
<dbReference type="PANTHER" id="PTHR11017:SF559">
    <property type="entry name" value="DISEASE RESISTANCE PROTEIN CHL1"/>
    <property type="match status" value="1"/>
</dbReference>
<dbReference type="AlphaFoldDB" id="A0A4D6MKZ8"/>
<dbReference type="FunFam" id="3.40.50.10140:FF:000007">
    <property type="entry name" value="Disease resistance protein (TIR-NBS-LRR class)"/>
    <property type="match status" value="1"/>
</dbReference>
<dbReference type="Gene3D" id="3.40.50.10140">
    <property type="entry name" value="Toll/interleukin-1 receptor homology (TIR) domain"/>
    <property type="match status" value="1"/>
</dbReference>
<protein>
    <submittedName>
        <fullName evidence="4">Internalin A</fullName>
    </submittedName>
</protein>
<dbReference type="SUPFAM" id="SSF52058">
    <property type="entry name" value="L domain-like"/>
    <property type="match status" value="1"/>
</dbReference>